<evidence type="ECO:0000259" key="1">
    <source>
        <dbReference type="SMART" id="SM01321"/>
    </source>
</evidence>
<dbReference type="OrthoDB" id="9794403at2"/>
<sequence>MARLRRIVIPNMPHLVTQRGNRQERTFFSDDDYKSYRHLIADAAAKARTEVWAYCLMPNHVHMILVPSDEDGLRRTLAEAHRNYTTRINRRNGWTGHLWQGRFGAVLMDEEHLIDAVSYVSLNPVRAGLVEKPEYWPWSSVSAHLRRRNDELATVQPVLDRVPDFVSLLERQLPDEAVTALRRAETIGRPLGSETFFNDLERRLGFVVRPQRRGRKPKSQPDEAG</sequence>
<protein>
    <submittedName>
        <fullName evidence="2">Transposase</fullName>
    </submittedName>
</protein>
<comment type="caution">
    <text evidence="2">The sequence shown here is derived from an EMBL/GenBank/DDBJ whole genome shotgun (WGS) entry which is preliminary data.</text>
</comment>
<dbReference type="Proteomes" id="UP000321523">
    <property type="component" value="Unassembled WGS sequence"/>
</dbReference>
<dbReference type="AlphaFoldDB" id="A0A512DR58"/>
<dbReference type="EMBL" id="BJYZ01000013">
    <property type="protein sequence ID" value="GEO38982.1"/>
    <property type="molecule type" value="Genomic_DNA"/>
</dbReference>
<feature type="domain" description="Transposase IS200-like" evidence="1">
    <location>
        <begin position="9"/>
        <end position="123"/>
    </location>
</feature>
<organism evidence="2 3">
    <name type="scientific">Skermanella aerolata</name>
    <dbReference type="NCBI Taxonomy" id="393310"/>
    <lineage>
        <taxon>Bacteria</taxon>
        <taxon>Pseudomonadati</taxon>
        <taxon>Pseudomonadota</taxon>
        <taxon>Alphaproteobacteria</taxon>
        <taxon>Rhodospirillales</taxon>
        <taxon>Azospirillaceae</taxon>
        <taxon>Skermanella</taxon>
    </lineage>
</organism>
<dbReference type="GO" id="GO:0003677">
    <property type="term" value="F:DNA binding"/>
    <property type="evidence" value="ECO:0007669"/>
    <property type="project" value="InterPro"/>
</dbReference>
<dbReference type="RefSeq" id="WP_044433666.1">
    <property type="nucleotide sequence ID" value="NZ_BJYZ01000013.1"/>
</dbReference>
<dbReference type="InterPro" id="IPR036515">
    <property type="entry name" value="Transposase_17_sf"/>
</dbReference>
<dbReference type="SMART" id="SM01321">
    <property type="entry name" value="Y1_Tnp"/>
    <property type="match status" value="1"/>
</dbReference>
<name>A0A512DR58_9PROT</name>
<dbReference type="GO" id="GO:0006313">
    <property type="term" value="P:DNA transposition"/>
    <property type="evidence" value="ECO:0007669"/>
    <property type="project" value="InterPro"/>
</dbReference>
<gene>
    <name evidence="2" type="ORF">SAE02_31300</name>
</gene>
<proteinExistence type="predicted"/>
<dbReference type="InterPro" id="IPR002686">
    <property type="entry name" value="Transposase_17"/>
</dbReference>
<evidence type="ECO:0000313" key="3">
    <source>
        <dbReference type="Proteomes" id="UP000321523"/>
    </source>
</evidence>
<dbReference type="SUPFAM" id="SSF143422">
    <property type="entry name" value="Transposase IS200-like"/>
    <property type="match status" value="1"/>
</dbReference>
<reference evidence="2 3" key="1">
    <citation type="submission" date="2019-07" db="EMBL/GenBank/DDBJ databases">
        <title>Whole genome shotgun sequence of Skermanella aerolata NBRC 106429.</title>
        <authorList>
            <person name="Hosoyama A."/>
            <person name="Uohara A."/>
            <person name="Ohji S."/>
            <person name="Ichikawa N."/>
        </authorList>
    </citation>
    <scope>NUCLEOTIDE SEQUENCE [LARGE SCALE GENOMIC DNA]</scope>
    <source>
        <strain evidence="2 3">NBRC 106429</strain>
    </source>
</reference>
<evidence type="ECO:0000313" key="2">
    <source>
        <dbReference type="EMBL" id="GEO38982.1"/>
    </source>
</evidence>
<accession>A0A512DR58</accession>
<keyword evidence="3" id="KW-1185">Reference proteome</keyword>
<dbReference type="PANTHER" id="PTHR34322:SF2">
    <property type="entry name" value="TRANSPOSASE IS200-LIKE DOMAIN-CONTAINING PROTEIN"/>
    <property type="match status" value="1"/>
</dbReference>
<dbReference type="Pfam" id="PF01797">
    <property type="entry name" value="Y1_Tnp"/>
    <property type="match status" value="1"/>
</dbReference>
<dbReference type="PANTHER" id="PTHR34322">
    <property type="entry name" value="TRANSPOSASE, Y1_TNP DOMAIN-CONTAINING"/>
    <property type="match status" value="1"/>
</dbReference>
<dbReference type="GO" id="GO:0004803">
    <property type="term" value="F:transposase activity"/>
    <property type="evidence" value="ECO:0007669"/>
    <property type="project" value="InterPro"/>
</dbReference>
<dbReference type="Gene3D" id="3.30.70.1290">
    <property type="entry name" value="Transposase IS200-like"/>
    <property type="match status" value="1"/>
</dbReference>